<evidence type="ECO:0000256" key="1">
    <source>
        <dbReference type="SAM" id="SignalP"/>
    </source>
</evidence>
<keyword evidence="3" id="KW-1185">Reference proteome</keyword>
<feature type="signal peptide" evidence="1">
    <location>
        <begin position="1"/>
        <end position="23"/>
    </location>
</feature>
<reference evidence="2" key="1">
    <citation type="submission" date="2022-08" db="EMBL/GenBank/DDBJ databases">
        <authorList>
            <consortium name="DOE Joint Genome Institute"/>
            <person name="Min B."/>
            <person name="Riley R."/>
            <person name="Sierra-Patev S."/>
            <person name="Naranjo-Ortiz M."/>
            <person name="Looney B."/>
            <person name="Konkel Z."/>
            <person name="Slot J.C."/>
            <person name="Sakamoto Y."/>
            <person name="Steenwyk J.L."/>
            <person name="Rokas A."/>
            <person name="Carro J."/>
            <person name="Camarero S."/>
            <person name="Ferreira P."/>
            <person name="Molpeceres G."/>
            <person name="Ruiz-Duenas F.J."/>
            <person name="Serrano A."/>
            <person name="Henrissat B."/>
            <person name="Drula E."/>
            <person name="Hughes K.W."/>
            <person name="Mata J.L."/>
            <person name="Ishikawa N.K."/>
            <person name="Vargas-Isla R."/>
            <person name="Ushijima S."/>
            <person name="Smith C.A."/>
            <person name="Ahrendt S."/>
            <person name="Andreopoulos W."/>
            <person name="He G."/>
            <person name="Labutti K."/>
            <person name="Lipzen A."/>
            <person name="Ng V."/>
            <person name="Sandor L."/>
            <person name="Barry K."/>
            <person name="Martinez A.T."/>
            <person name="Xiao Y."/>
            <person name="Gibbons J.G."/>
            <person name="Terashima K."/>
            <person name="Hibbett D.S."/>
            <person name="Grigoriev I.V."/>
        </authorList>
    </citation>
    <scope>NUCLEOTIDE SEQUENCE</scope>
    <source>
        <strain evidence="2">TFB10291</strain>
    </source>
</reference>
<proteinExistence type="predicted"/>
<evidence type="ECO:0000313" key="2">
    <source>
        <dbReference type="EMBL" id="KAJ3788162.1"/>
    </source>
</evidence>
<evidence type="ECO:0000313" key="3">
    <source>
        <dbReference type="Proteomes" id="UP001163798"/>
    </source>
</evidence>
<dbReference type="AlphaFoldDB" id="A0AA38NL27"/>
<sequence length="85" mass="9439">MPTNSSRNSMKLVLLTVFAAVLQYQYQRLNSLSRCRRYNLGWSPLECINEPSLIISLAIAAIGGPAEALNQYCSVAVRGCILHLR</sequence>
<feature type="chain" id="PRO_5041280117" evidence="1">
    <location>
        <begin position="24"/>
        <end position="85"/>
    </location>
</feature>
<dbReference type="Proteomes" id="UP001163798">
    <property type="component" value="Unassembled WGS sequence"/>
</dbReference>
<name>A0AA38NL27_9AGAR</name>
<dbReference type="EMBL" id="MU793279">
    <property type="protein sequence ID" value="KAJ3788162.1"/>
    <property type="molecule type" value="Genomic_DNA"/>
</dbReference>
<gene>
    <name evidence="2" type="ORF">GGU10DRAFT_346876</name>
</gene>
<protein>
    <submittedName>
        <fullName evidence="2">Uncharacterized protein</fullName>
    </submittedName>
</protein>
<accession>A0AA38NL27</accession>
<organism evidence="2 3">
    <name type="scientific">Lentinula aff. detonsa</name>
    <dbReference type="NCBI Taxonomy" id="2804958"/>
    <lineage>
        <taxon>Eukaryota</taxon>
        <taxon>Fungi</taxon>
        <taxon>Dikarya</taxon>
        <taxon>Basidiomycota</taxon>
        <taxon>Agaricomycotina</taxon>
        <taxon>Agaricomycetes</taxon>
        <taxon>Agaricomycetidae</taxon>
        <taxon>Agaricales</taxon>
        <taxon>Marasmiineae</taxon>
        <taxon>Omphalotaceae</taxon>
        <taxon>Lentinula</taxon>
    </lineage>
</organism>
<keyword evidence="1" id="KW-0732">Signal</keyword>
<comment type="caution">
    <text evidence="2">The sequence shown here is derived from an EMBL/GenBank/DDBJ whole genome shotgun (WGS) entry which is preliminary data.</text>
</comment>